<keyword evidence="1" id="KW-1133">Transmembrane helix</keyword>
<accession>A0A922L745</accession>
<keyword evidence="1" id="KW-0472">Membrane</keyword>
<evidence type="ECO:0000313" key="2">
    <source>
        <dbReference type="EMBL" id="KAH9515817.1"/>
    </source>
</evidence>
<comment type="caution">
    <text evidence="2">The sequence shown here is derived from an EMBL/GenBank/DDBJ whole genome shotgun (WGS) entry which is preliminary data.</text>
</comment>
<reference evidence="2" key="1">
    <citation type="submission" date="2013-05" db="EMBL/GenBank/DDBJ databases">
        <authorList>
            <person name="Yim A.K.Y."/>
            <person name="Chan T.F."/>
            <person name="Ji K.M."/>
            <person name="Liu X.Y."/>
            <person name="Zhou J.W."/>
            <person name="Li R.Q."/>
            <person name="Yang K.Y."/>
            <person name="Li J."/>
            <person name="Li M."/>
            <person name="Law P.T.W."/>
            <person name="Wu Y.L."/>
            <person name="Cai Z.L."/>
            <person name="Qin H."/>
            <person name="Bao Y."/>
            <person name="Leung R.K.K."/>
            <person name="Ng P.K.S."/>
            <person name="Zou J."/>
            <person name="Zhong X.J."/>
            <person name="Ran P.X."/>
            <person name="Zhong N.S."/>
            <person name="Liu Z.G."/>
            <person name="Tsui S.K.W."/>
        </authorList>
    </citation>
    <scope>NUCLEOTIDE SEQUENCE</scope>
    <source>
        <strain evidence="2">Derf</strain>
        <tissue evidence="2">Whole organism</tissue>
    </source>
</reference>
<dbReference type="AlphaFoldDB" id="A0A922L745"/>
<gene>
    <name evidence="2" type="ORF">DERF_006592</name>
</gene>
<evidence type="ECO:0000256" key="1">
    <source>
        <dbReference type="SAM" id="Phobius"/>
    </source>
</evidence>
<reference evidence="2" key="2">
    <citation type="journal article" date="2022" name="Res Sq">
        <title>Comparative Genomics Reveals Insights into the Divergent Evolution of Astigmatic Mites and Household Pest Adaptations.</title>
        <authorList>
            <person name="Xiong Q."/>
            <person name="Wan A.T.-Y."/>
            <person name="Liu X.-Y."/>
            <person name="Fung C.S.-H."/>
            <person name="Xiao X."/>
            <person name="Malainual N."/>
            <person name="Hou J."/>
            <person name="Wang L."/>
            <person name="Wang M."/>
            <person name="Yang K."/>
            <person name="Cui Y."/>
            <person name="Leung E."/>
            <person name="Nong W."/>
            <person name="Shin S.-K."/>
            <person name="Au S."/>
            <person name="Jeong K.Y."/>
            <person name="Chew F.T."/>
            <person name="Hui J."/>
            <person name="Leung T.F."/>
            <person name="Tungtrongchitr A."/>
            <person name="Zhong N."/>
            <person name="Liu Z."/>
            <person name="Tsui S."/>
        </authorList>
    </citation>
    <scope>NUCLEOTIDE SEQUENCE</scope>
    <source>
        <strain evidence="2">Derf</strain>
        <tissue evidence="2">Whole organism</tissue>
    </source>
</reference>
<feature type="transmembrane region" description="Helical" evidence="1">
    <location>
        <begin position="30"/>
        <end position="49"/>
    </location>
</feature>
<keyword evidence="3" id="KW-1185">Reference proteome</keyword>
<name>A0A922L745_DERFA</name>
<dbReference type="Proteomes" id="UP000790347">
    <property type="component" value="Unassembled WGS sequence"/>
</dbReference>
<keyword evidence="1" id="KW-0812">Transmembrane</keyword>
<sequence length="59" mass="6917">MAIAIIIIDTMITSSLIYINHEKNNQTFSLVSHLILFSGCYIHMFYRILMTTFLSKYLK</sequence>
<proteinExistence type="predicted"/>
<dbReference type="EMBL" id="ASGP02000003">
    <property type="protein sequence ID" value="KAH9515817.1"/>
    <property type="molecule type" value="Genomic_DNA"/>
</dbReference>
<evidence type="ECO:0000313" key="3">
    <source>
        <dbReference type="Proteomes" id="UP000790347"/>
    </source>
</evidence>
<protein>
    <submittedName>
        <fullName evidence="2">Uncharacterized protein</fullName>
    </submittedName>
</protein>
<organism evidence="2 3">
    <name type="scientific">Dermatophagoides farinae</name>
    <name type="common">American house dust mite</name>
    <dbReference type="NCBI Taxonomy" id="6954"/>
    <lineage>
        <taxon>Eukaryota</taxon>
        <taxon>Metazoa</taxon>
        <taxon>Ecdysozoa</taxon>
        <taxon>Arthropoda</taxon>
        <taxon>Chelicerata</taxon>
        <taxon>Arachnida</taxon>
        <taxon>Acari</taxon>
        <taxon>Acariformes</taxon>
        <taxon>Sarcoptiformes</taxon>
        <taxon>Astigmata</taxon>
        <taxon>Psoroptidia</taxon>
        <taxon>Analgoidea</taxon>
        <taxon>Pyroglyphidae</taxon>
        <taxon>Dermatophagoidinae</taxon>
        <taxon>Dermatophagoides</taxon>
    </lineage>
</organism>